<evidence type="ECO:0000313" key="1">
    <source>
        <dbReference type="EMBL" id="KGT79661.1"/>
    </source>
</evidence>
<evidence type="ECO:0008006" key="3">
    <source>
        <dbReference type="Google" id="ProtNLM"/>
    </source>
</evidence>
<evidence type="ECO:0000313" key="2">
    <source>
        <dbReference type="Proteomes" id="UP000030377"/>
    </source>
</evidence>
<name>A0A0A3Y2Q6_BRAJP</name>
<proteinExistence type="predicted"/>
<dbReference type="Proteomes" id="UP000030377">
    <property type="component" value="Unassembled WGS sequence"/>
</dbReference>
<organism evidence="1 2">
    <name type="scientific">Bradyrhizobium japonicum</name>
    <dbReference type="NCBI Taxonomy" id="375"/>
    <lineage>
        <taxon>Bacteria</taxon>
        <taxon>Pseudomonadati</taxon>
        <taxon>Pseudomonadota</taxon>
        <taxon>Alphaproteobacteria</taxon>
        <taxon>Hyphomicrobiales</taxon>
        <taxon>Nitrobacteraceae</taxon>
        <taxon>Bradyrhizobium</taxon>
    </lineage>
</organism>
<protein>
    <recommendedName>
        <fullName evidence="3">Transposase</fullName>
    </recommendedName>
</protein>
<comment type="caution">
    <text evidence="1">The sequence shown here is derived from an EMBL/GenBank/DDBJ whole genome shotgun (WGS) entry which is preliminary data.</text>
</comment>
<accession>A0A0A3Y2Q6</accession>
<gene>
    <name evidence="1" type="ORF">MA20_11685</name>
</gene>
<dbReference type="EMBL" id="JRPN01000010">
    <property type="protein sequence ID" value="KGT79661.1"/>
    <property type="molecule type" value="Genomic_DNA"/>
</dbReference>
<sequence length="59" mass="6549">MARWKQDWTAEEIQKLRALAGTMPLTQIAAELDRTTGTVLAKAVEEKLSVIVHTRSGRA</sequence>
<dbReference type="AlphaFoldDB" id="A0A0A3Y2Q6"/>
<reference evidence="1 2" key="1">
    <citation type="submission" date="2014-09" db="EMBL/GenBank/DDBJ databases">
        <title>Draft genome of Bradyrhizobium japonicum Is-34.</title>
        <authorList>
            <person name="Tsurumaru H."/>
            <person name="Yamakawa T."/>
            <person name="Hashimoto S."/>
            <person name="Okizaki K."/>
            <person name="Kanesaki Y."/>
            <person name="Yoshikawa H."/>
            <person name="Yajima S."/>
        </authorList>
    </citation>
    <scope>NUCLEOTIDE SEQUENCE [LARGE SCALE GENOMIC DNA]</scope>
    <source>
        <strain evidence="1 2">Is-34</strain>
    </source>
</reference>